<dbReference type="AlphaFoldDB" id="A0A5C5XV69"/>
<dbReference type="GO" id="GO:0006508">
    <property type="term" value="P:proteolysis"/>
    <property type="evidence" value="ECO:0007669"/>
    <property type="project" value="UniProtKB-KW"/>
</dbReference>
<sequence length="341" mass="36141">MTPLMHRRLPLLIVFALAAPLLRATMLPPALGQDALNSPSTALVVDGKVENVFQSGDDYLVQILVRRSEAPRLDALAGTTYPAPGQFVYAHVGESRAGVGRSTRDRSLPQPQSQIRAFLAVGSSGQWQASGEDWYQANPSNEDPADGESPASGAGIGLTTQRVNIGRQGALKVVRVIPDSAAANAGIEPGDILVEANREALQSQNQLAEAYRKSHGQFSLTVRDVRTGRDVLVPVAAGAAANSPGSMTRNRSMLALGATTELAFLNGEPVVKVTEVETNSPAALGGLKKGWLVLEADGESIASPQDLTAAEQASRGRMELVVVDPKDDRKREQTLRISLGR</sequence>
<accession>A0A5C5XV69</accession>
<feature type="region of interest" description="Disordered" evidence="2">
    <location>
        <begin position="131"/>
        <end position="156"/>
    </location>
</feature>
<keyword evidence="4" id="KW-0378">Hydrolase</keyword>
<evidence type="ECO:0000259" key="3">
    <source>
        <dbReference type="PROSITE" id="PS50106"/>
    </source>
</evidence>
<dbReference type="PROSITE" id="PS50106">
    <property type="entry name" value="PDZ"/>
    <property type="match status" value="1"/>
</dbReference>
<keyword evidence="5" id="KW-1185">Reference proteome</keyword>
<evidence type="ECO:0000313" key="5">
    <source>
        <dbReference type="Proteomes" id="UP000318053"/>
    </source>
</evidence>
<feature type="domain" description="PDZ" evidence="3">
    <location>
        <begin position="155"/>
        <end position="226"/>
    </location>
</feature>
<reference evidence="4 5" key="1">
    <citation type="submission" date="2019-02" db="EMBL/GenBank/DDBJ databases">
        <title>Deep-cultivation of Planctomycetes and their phenomic and genomic characterization uncovers novel biology.</title>
        <authorList>
            <person name="Wiegand S."/>
            <person name="Jogler M."/>
            <person name="Boedeker C."/>
            <person name="Pinto D."/>
            <person name="Vollmers J."/>
            <person name="Rivas-Marin E."/>
            <person name="Kohn T."/>
            <person name="Peeters S.H."/>
            <person name="Heuer A."/>
            <person name="Rast P."/>
            <person name="Oberbeckmann S."/>
            <person name="Bunk B."/>
            <person name="Jeske O."/>
            <person name="Meyerdierks A."/>
            <person name="Storesund J.E."/>
            <person name="Kallscheuer N."/>
            <person name="Luecker S."/>
            <person name="Lage O.M."/>
            <person name="Pohl T."/>
            <person name="Merkel B.J."/>
            <person name="Hornburger P."/>
            <person name="Mueller R.-W."/>
            <person name="Bruemmer F."/>
            <person name="Labrenz M."/>
            <person name="Spormann A.M."/>
            <person name="Op Den Camp H."/>
            <person name="Overmann J."/>
            <person name="Amann R."/>
            <person name="Jetten M.S.M."/>
            <person name="Mascher T."/>
            <person name="Medema M.H."/>
            <person name="Devos D.P."/>
            <person name="Kaster A.-K."/>
            <person name="Ovreas L."/>
            <person name="Rohde M."/>
            <person name="Galperin M.Y."/>
            <person name="Jogler C."/>
        </authorList>
    </citation>
    <scope>NUCLEOTIDE SEQUENCE [LARGE SCALE GENOMIC DNA]</scope>
    <source>
        <strain evidence="4 5">CA85</strain>
    </source>
</reference>
<proteinExistence type="inferred from homology"/>
<gene>
    <name evidence="4" type="ORF">CA85_24930</name>
</gene>
<dbReference type="Gene3D" id="2.30.42.10">
    <property type="match status" value="2"/>
</dbReference>
<evidence type="ECO:0000256" key="1">
    <source>
        <dbReference type="ARBA" id="ARBA00010541"/>
    </source>
</evidence>
<keyword evidence="4" id="KW-0645">Protease</keyword>
<organism evidence="4 5">
    <name type="scientific">Allorhodopirellula solitaria</name>
    <dbReference type="NCBI Taxonomy" id="2527987"/>
    <lineage>
        <taxon>Bacteria</taxon>
        <taxon>Pseudomonadati</taxon>
        <taxon>Planctomycetota</taxon>
        <taxon>Planctomycetia</taxon>
        <taxon>Pirellulales</taxon>
        <taxon>Pirellulaceae</taxon>
        <taxon>Allorhodopirellula</taxon>
    </lineage>
</organism>
<dbReference type="PANTHER" id="PTHR22939">
    <property type="entry name" value="SERINE PROTEASE FAMILY S1C HTRA-RELATED"/>
    <property type="match status" value="1"/>
</dbReference>
<dbReference type="InterPro" id="IPR041489">
    <property type="entry name" value="PDZ_6"/>
</dbReference>
<dbReference type="GO" id="GO:0008236">
    <property type="term" value="F:serine-type peptidase activity"/>
    <property type="evidence" value="ECO:0007669"/>
    <property type="project" value="UniProtKB-KW"/>
</dbReference>
<dbReference type="PANTHER" id="PTHR22939:SF129">
    <property type="entry name" value="SERINE PROTEASE HTRA2, MITOCHONDRIAL"/>
    <property type="match status" value="1"/>
</dbReference>
<dbReference type="SUPFAM" id="SSF50156">
    <property type="entry name" value="PDZ domain-like"/>
    <property type="match status" value="2"/>
</dbReference>
<dbReference type="InterPro" id="IPR036034">
    <property type="entry name" value="PDZ_sf"/>
</dbReference>
<dbReference type="Proteomes" id="UP000318053">
    <property type="component" value="Unassembled WGS sequence"/>
</dbReference>
<name>A0A5C5XV69_9BACT</name>
<dbReference type="EMBL" id="SJPK01000005">
    <property type="protein sequence ID" value="TWT66399.1"/>
    <property type="molecule type" value="Genomic_DNA"/>
</dbReference>
<dbReference type="InterPro" id="IPR001478">
    <property type="entry name" value="PDZ"/>
</dbReference>
<comment type="caution">
    <text evidence="4">The sequence shown here is derived from an EMBL/GenBank/DDBJ whole genome shotgun (WGS) entry which is preliminary data.</text>
</comment>
<dbReference type="Pfam" id="PF17820">
    <property type="entry name" value="PDZ_6"/>
    <property type="match status" value="1"/>
</dbReference>
<comment type="similarity">
    <text evidence="1">Belongs to the peptidase S1C family.</text>
</comment>
<evidence type="ECO:0000313" key="4">
    <source>
        <dbReference type="EMBL" id="TWT66399.1"/>
    </source>
</evidence>
<dbReference type="SMART" id="SM00228">
    <property type="entry name" value="PDZ"/>
    <property type="match status" value="2"/>
</dbReference>
<evidence type="ECO:0000256" key="2">
    <source>
        <dbReference type="SAM" id="MobiDB-lite"/>
    </source>
</evidence>
<protein>
    <submittedName>
        <fullName evidence="4">Serine endoprotease</fullName>
    </submittedName>
</protein>
<dbReference type="OrthoDB" id="259755at2"/>